<sequence>MAIRKPENLVELLQNPPHESFNLEYRSWMCLEEIEGKAKILKTLIALRNAGGGLLIIGFDNDATPLRFPYNGNVQEVYHPDNLQELVSKYADPRFFRKLRCNLRTSKVSLCFGKLWGGLREFLSQNGADLRRSRFGRALALLPGLFLCLAALSFGGCAGVATRFTPYSGSAAGHPGNRRGAFVEQVKGIPVYYSEPDRPYRILGVLHVAKRGPRPLAHSIFTHKWMEEVRKLGGNAVWILTEQREIAGYSGFGSAQTYNWGMFSSTTQSSVGVYPAYIRSGEVLVLRLVK</sequence>
<dbReference type="EMBL" id="JQNX01000011">
    <property type="protein sequence ID" value="KIE57793.1"/>
    <property type="molecule type" value="Genomic_DNA"/>
</dbReference>
<gene>
    <name evidence="2" type="ORF">A946_11210</name>
</gene>
<keyword evidence="1" id="KW-0812">Transmembrane</keyword>
<proteinExistence type="predicted"/>
<dbReference type="InterPro" id="IPR038461">
    <property type="entry name" value="Schlafen_AlbA_2_dom_sf"/>
</dbReference>
<reference evidence="2 3" key="1">
    <citation type="submission" date="2014-08" db="EMBL/GenBank/DDBJ databases">
        <title>Methylacidiphilum kamchatkense strain Kam1 draft genome sequence.</title>
        <authorList>
            <person name="Birkeland N.-K."/>
            <person name="Erikstad H.A."/>
        </authorList>
    </citation>
    <scope>NUCLEOTIDE SEQUENCE [LARGE SCALE GENOMIC DNA]</scope>
    <source>
        <strain evidence="2 3">Kam1</strain>
    </source>
</reference>
<keyword evidence="3" id="KW-1185">Reference proteome</keyword>
<protein>
    <recommendedName>
        <fullName evidence="4">Schlafen AlbA-2 domain-containing protein</fullName>
    </recommendedName>
</protein>
<name>A0ABR4ZU65_9BACT</name>
<accession>A0ABR4ZU65</accession>
<keyword evidence="1" id="KW-1133">Transmembrane helix</keyword>
<dbReference type="Gene3D" id="3.30.950.30">
    <property type="entry name" value="Schlafen, AAA domain"/>
    <property type="match status" value="1"/>
</dbReference>
<evidence type="ECO:0000313" key="2">
    <source>
        <dbReference type="EMBL" id="KIE57793.1"/>
    </source>
</evidence>
<dbReference type="Proteomes" id="UP000031594">
    <property type="component" value="Unassembled WGS sequence"/>
</dbReference>
<evidence type="ECO:0008006" key="4">
    <source>
        <dbReference type="Google" id="ProtNLM"/>
    </source>
</evidence>
<feature type="transmembrane region" description="Helical" evidence="1">
    <location>
        <begin position="139"/>
        <end position="161"/>
    </location>
</feature>
<keyword evidence="1" id="KW-0472">Membrane</keyword>
<organism evidence="2 3">
    <name type="scientific">Methylacidiphilum kamchatkense Kam1</name>
    <dbReference type="NCBI Taxonomy" id="1202785"/>
    <lineage>
        <taxon>Bacteria</taxon>
        <taxon>Pseudomonadati</taxon>
        <taxon>Verrucomicrobiota</taxon>
        <taxon>Methylacidiphilae</taxon>
        <taxon>Methylacidiphilales</taxon>
        <taxon>Methylacidiphilaceae</taxon>
        <taxon>Methylacidiphilum (ex Ratnadevi et al. 2023)</taxon>
    </lineage>
</organism>
<evidence type="ECO:0000256" key="1">
    <source>
        <dbReference type="SAM" id="Phobius"/>
    </source>
</evidence>
<evidence type="ECO:0000313" key="3">
    <source>
        <dbReference type="Proteomes" id="UP000031594"/>
    </source>
</evidence>
<comment type="caution">
    <text evidence="2">The sequence shown here is derived from an EMBL/GenBank/DDBJ whole genome shotgun (WGS) entry which is preliminary data.</text>
</comment>